<dbReference type="EMBL" id="ML220153">
    <property type="protein sequence ID" value="TGZ77460.1"/>
    <property type="molecule type" value="Genomic_DNA"/>
</dbReference>
<reference evidence="2 3" key="1">
    <citation type="submission" date="2019-04" db="EMBL/GenBank/DDBJ databases">
        <title>Comparative genomics and transcriptomics to analyze fruiting body development in filamentous ascomycetes.</title>
        <authorList>
            <consortium name="DOE Joint Genome Institute"/>
            <person name="Lutkenhaus R."/>
            <person name="Traeger S."/>
            <person name="Breuer J."/>
            <person name="Kuo A."/>
            <person name="Lipzen A."/>
            <person name="Pangilinan J."/>
            <person name="Dilworth D."/>
            <person name="Sandor L."/>
            <person name="Poggeler S."/>
            <person name="Barry K."/>
            <person name="Grigoriev I.V."/>
            <person name="Nowrousian M."/>
        </authorList>
    </citation>
    <scope>NUCLEOTIDE SEQUENCE [LARGE SCALE GENOMIC DNA]</scope>
    <source>
        <strain evidence="2 3">CBS 389.68</strain>
    </source>
</reference>
<gene>
    <name evidence="2" type="ORF">EX30DRAFT_200497</name>
</gene>
<evidence type="ECO:0000256" key="1">
    <source>
        <dbReference type="SAM" id="MobiDB-lite"/>
    </source>
</evidence>
<dbReference type="InParanoid" id="A0A4S2MKH3"/>
<feature type="region of interest" description="Disordered" evidence="1">
    <location>
        <begin position="94"/>
        <end position="113"/>
    </location>
</feature>
<proteinExistence type="predicted"/>
<sequence length="161" mass="17624">MKYPLPLINHQIRSSPTHHSPVPSIHSTHSTHKSGATILSYTQRDMSGKKNPRNRVSDGRFPVGWCQWFLQCGSLGTAIHPASIQANGIREEHHTTDSFGSCSHTPTPATTPAKPLAPSSNVDMALATQPSQPAIYVIRRMPCQCHVKNVPSFLPCILLKS</sequence>
<dbReference type="AlphaFoldDB" id="A0A4S2MKH3"/>
<feature type="region of interest" description="Disordered" evidence="1">
    <location>
        <begin position="11"/>
        <end position="33"/>
    </location>
</feature>
<keyword evidence="3" id="KW-1185">Reference proteome</keyword>
<name>A0A4S2MKH3_9PEZI</name>
<dbReference type="Proteomes" id="UP000298138">
    <property type="component" value="Unassembled WGS sequence"/>
</dbReference>
<evidence type="ECO:0000313" key="2">
    <source>
        <dbReference type="EMBL" id="TGZ77460.1"/>
    </source>
</evidence>
<organism evidence="2 3">
    <name type="scientific">Ascodesmis nigricans</name>
    <dbReference type="NCBI Taxonomy" id="341454"/>
    <lineage>
        <taxon>Eukaryota</taxon>
        <taxon>Fungi</taxon>
        <taxon>Dikarya</taxon>
        <taxon>Ascomycota</taxon>
        <taxon>Pezizomycotina</taxon>
        <taxon>Pezizomycetes</taxon>
        <taxon>Pezizales</taxon>
        <taxon>Ascodesmidaceae</taxon>
        <taxon>Ascodesmis</taxon>
    </lineage>
</organism>
<protein>
    <submittedName>
        <fullName evidence="2">Uncharacterized protein</fullName>
    </submittedName>
</protein>
<evidence type="ECO:0000313" key="3">
    <source>
        <dbReference type="Proteomes" id="UP000298138"/>
    </source>
</evidence>
<accession>A0A4S2MKH3</accession>